<gene>
    <name evidence="1" type="ORF">CULFYP111_00801</name>
</gene>
<dbReference type="RefSeq" id="WP_156847197.1">
    <property type="nucleotide sequence ID" value="NZ_CACRSK010000002.1"/>
</dbReference>
<evidence type="ECO:0000313" key="1">
    <source>
        <dbReference type="EMBL" id="VYS89794.1"/>
    </source>
</evidence>
<name>A0A6N2SA89_9BACT</name>
<accession>A0A6N2SA89</accession>
<reference evidence="1" key="1">
    <citation type="submission" date="2019-11" db="EMBL/GenBank/DDBJ databases">
        <authorList>
            <person name="Feng L."/>
        </authorList>
    </citation>
    <scope>NUCLEOTIDE SEQUENCE</scope>
    <source>
        <strain evidence="1">CUreolyticusLFYP111</strain>
    </source>
</reference>
<proteinExistence type="predicted"/>
<sequence>MIFADSKKNELEINGSLAQLVAELAGIVKAVAETFDISEDKMRRILDNDNFWKAVTLGEKE</sequence>
<protein>
    <submittedName>
        <fullName evidence="1">Uncharacterized protein</fullName>
    </submittedName>
</protein>
<dbReference type="AlphaFoldDB" id="A0A6N2SA89"/>
<dbReference type="EMBL" id="CACRSK010000002">
    <property type="protein sequence ID" value="VYS89794.1"/>
    <property type="molecule type" value="Genomic_DNA"/>
</dbReference>
<organism evidence="1">
    <name type="scientific">Campylobacter ureolyticus</name>
    <dbReference type="NCBI Taxonomy" id="827"/>
    <lineage>
        <taxon>Bacteria</taxon>
        <taxon>Pseudomonadati</taxon>
        <taxon>Campylobacterota</taxon>
        <taxon>Epsilonproteobacteria</taxon>
        <taxon>Campylobacterales</taxon>
        <taxon>Campylobacteraceae</taxon>
        <taxon>Campylobacter</taxon>
    </lineage>
</organism>